<accession>A0A9D2D2P6</accession>
<protein>
    <submittedName>
        <fullName evidence="2">M15 family metallopeptidase</fullName>
    </submittedName>
</protein>
<evidence type="ECO:0000313" key="3">
    <source>
        <dbReference type="Proteomes" id="UP000824024"/>
    </source>
</evidence>
<organism evidence="2 3">
    <name type="scientific">Candidatus Eubacterium avistercoris</name>
    <dbReference type="NCBI Taxonomy" id="2838567"/>
    <lineage>
        <taxon>Bacteria</taxon>
        <taxon>Bacillati</taxon>
        <taxon>Bacillota</taxon>
        <taxon>Clostridia</taxon>
        <taxon>Eubacteriales</taxon>
        <taxon>Eubacteriaceae</taxon>
        <taxon>Eubacterium</taxon>
    </lineage>
</organism>
<evidence type="ECO:0000259" key="1">
    <source>
        <dbReference type="Pfam" id="PF13539"/>
    </source>
</evidence>
<proteinExistence type="predicted"/>
<sequence length="203" mass="23461">MADLTKKQTEDIWTARPLSDEIFDRINGCSFRKNPHIGREDLRYLKVLHTGFDGRSHTGQLIVNVLIADICIRVFQELYRMRYPIEKIRLIDEYQACDEASMSDNNSSAFCYRPVSGTDQLSLHALGLAVDINPLYNPYIHTNTGEKKCEPASGAKYADRTKDFPYKITAQDDCCRIFKKYGFEWGGDWTHAKDYQHFAYNLL</sequence>
<dbReference type="GO" id="GO:0008233">
    <property type="term" value="F:peptidase activity"/>
    <property type="evidence" value="ECO:0007669"/>
    <property type="project" value="InterPro"/>
</dbReference>
<evidence type="ECO:0000313" key="2">
    <source>
        <dbReference type="EMBL" id="HIZ07400.1"/>
    </source>
</evidence>
<reference evidence="2" key="1">
    <citation type="journal article" date="2021" name="PeerJ">
        <title>Extensive microbial diversity within the chicken gut microbiome revealed by metagenomics and culture.</title>
        <authorList>
            <person name="Gilroy R."/>
            <person name="Ravi A."/>
            <person name="Getino M."/>
            <person name="Pursley I."/>
            <person name="Horton D.L."/>
            <person name="Alikhan N.F."/>
            <person name="Baker D."/>
            <person name="Gharbi K."/>
            <person name="Hall N."/>
            <person name="Watson M."/>
            <person name="Adriaenssens E.M."/>
            <person name="Foster-Nyarko E."/>
            <person name="Jarju S."/>
            <person name="Secka A."/>
            <person name="Antonio M."/>
            <person name="Oren A."/>
            <person name="Chaudhuri R.R."/>
            <person name="La Ragione R."/>
            <person name="Hildebrand F."/>
            <person name="Pallen M.J."/>
        </authorList>
    </citation>
    <scope>NUCLEOTIDE SEQUENCE</scope>
    <source>
        <strain evidence="2">CHK192-9172</strain>
    </source>
</reference>
<name>A0A9D2D2P6_9FIRM</name>
<dbReference type="SUPFAM" id="SSF55166">
    <property type="entry name" value="Hedgehog/DD-peptidase"/>
    <property type="match status" value="1"/>
</dbReference>
<dbReference type="Pfam" id="PF13539">
    <property type="entry name" value="Peptidase_M15_4"/>
    <property type="match status" value="1"/>
</dbReference>
<feature type="domain" description="Peptidase M15C" evidence="1">
    <location>
        <begin position="117"/>
        <end position="200"/>
    </location>
</feature>
<dbReference type="InterPro" id="IPR039561">
    <property type="entry name" value="Peptidase_M15C"/>
</dbReference>
<dbReference type="Proteomes" id="UP000824024">
    <property type="component" value="Unassembled WGS sequence"/>
</dbReference>
<dbReference type="Gene3D" id="3.30.1380.10">
    <property type="match status" value="1"/>
</dbReference>
<dbReference type="AlphaFoldDB" id="A0A9D2D2P6"/>
<dbReference type="EMBL" id="DXCH01000159">
    <property type="protein sequence ID" value="HIZ07400.1"/>
    <property type="molecule type" value="Genomic_DNA"/>
</dbReference>
<dbReference type="InterPro" id="IPR009045">
    <property type="entry name" value="Zn_M74/Hedgehog-like"/>
</dbReference>
<gene>
    <name evidence="2" type="ORF">IAA08_05640</name>
</gene>
<comment type="caution">
    <text evidence="2">The sequence shown here is derived from an EMBL/GenBank/DDBJ whole genome shotgun (WGS) entry which is preliminary data.</text>
</comment>
<reference evidence="2" key="2">
    <citation type="submission" date="2021-04" db="EMBL/GenBank/DDBJ databases">
        <authorList>
            <person name="Gilroy R."/>
        </authorList>
    </citation>
    <scope>NUCLEOTIDE SEQUENCE</scope>
    <source>
        <strain evidence="2">CHK192-9172</strain>
    </source>
</reference>